<evidence type="ECO:0000313" key="3">
    <source>
        <dbReference type="EMBL" id="PZW45647.1"/>
    </source>
</evidence>
<dbReference type="PANTHER" id="PTHR42928:SF5">
    <property type="entry name" value="BLR1237 PROTEIN"/>
    <property type="match status" value="1"/>
</dbReference>
<organism evidence="3 4">
    <name type="scientific">Humitalea rosea</name>
    <dbReference type="NCBI Taxonomy" id="990373"/>
    <lineage>
        <taxon>Bacteria</taxon>
        <taxon>Pseudomonadati</taxon>
        <taxon>Pseudomonadota</taxon>
        <taxon>Alphaproteobacteria</taxon>
        <taxon>Acetobacterales</taxon>
        <taxon>Roseomonadaceae</taxon>
        <taxon>Humitalea</taxon>
    </lineage>
</organism>
<dbReference type="PIRSF" id="PIRSF017082">
    <property type="entry name" value="YflP"/>
    <property type="match status" value="1"/>
</dbReference>
<dbReference type="Gene3D" id="3.40.190.10">
    <property type="entry name" value="Periplasmic binding protein-like II"/>
    <property type="match status" value="1"/>
</dbReference>
<name>A0A2W7IK91_9PROT</name>
<dbReference type="Pfam" id="PF03401">
    <property type="entry name" value="TctC"/>
    <property type="match status" value="1"/>
</dbReference>
<dbReference type="AlphaFoldDB" id="A0A2W7IK91"/>
<dbReference type="InterPro" id="IPR042100">
    <property type="entry name" value="Bug_dom1"/>
</dbReference>
<gene>
    <name evidence="3" type="ORF">C8P66_11162</name>
</gene>
<evidence type="ECO:0000313" key="4">
    <source>
        <dbReference type="Proteomes" id="UP000249688"/>
    </source>
</evidence>
<dbReference type="CDD" id="cd13578">
    <property type="entry name" value="PBP2_Bug27"/>
    <property type="match status" value="1"/>
</dbReference>
<keyword evidence="2" id="KW-0732">Signal</keyword>
<dbReference type="SUPFAM" id="SSF53850">
    <property type="entry name" value="Periplasmic binding protein-like II"/>
    <property type="match status" value="1"/>
</dbReference>
<reference evidence="3 4" key="1">
    <citation type="submission" date="2018-06" db="EMBL/GenBank/DDBJ databases">
        <title>Genomic Encyclopedia of Archaeal and Bacterial Type Strains, Phase II (KMG-II): from individual species to whole genera.</title>
        <authorList>
            <person name="Goeker M."/>
        </authorList>
    </citation>
    <scope>NUCLEOTIDE SEQUENCE [LARGE SCALE GENOMIC DNA]</scope>
    <source>
        <strain evidence="3 4">DSM 24525</strain>
    </source>
</reference>
<feature type="signal peptide" evidence="2">
    <location>
        <begin position="1"/>
        <end position="27"/>
    </location>
</feature>
<keyword evidence="3" id="KW-0675">Receptor</keyword>
<comment type="caution">
    <text evidence="3">The sequence shown here is derived from an EMBL/GenBank/DDBJ whole genome shotgun (WGS) entry which is preliminary data.</text>
</comment>
<evidence type="ECO:0000256" key="2">
    <source>
        <dbReference type="SAM" id="SignalP"/>
    </source>
</evidence>
<sequence>MNDLNRRACVLGAAALWAAARATPAAAETYPDHPLRVIVPYAAGGASDTLARLLADILGGQLGQTLVVENRGGGASVVGTQAIGTARPDGYTIGVIDSAFVINPGLFGSRLPYDTVADFAPVSLVARSPLVLAVHPSVPATTAQELVALAKARPGSIAFGSAGLGTAIHLAGEQFIQTAGVEIIHVPYRGGAPSIVDLIAGQVQMTFSTVPSILGHVRSGRVRALAVTGLGSELLPEVPTMAQAGLPGVDAAPLFGMVAPANTPPAALARLASLTAAAVTEGPLRRRLIELGFEPVGSTPEAFRATIAEEVAKWTRVIQAGNIKVD</sequence>
<dbReference type="Gene3D" id="3.40.190.150">
    <property type="entry name" value="Bordetella uptake gene, domain 1"/>
    <property type="match status" value="1"/>
</dbReference>
<accession>A0A2W7IK91</accession>
<dbReference type="Proteomes" id="UP000249688">
    <property type="component" value="Unassembled WGS sequence"/>
</dbReference>
<dbReference type="PANTHER" id="PTHR42928">
    <property type="entry name" value="TRICARBOXYLATE-BINDING PROTEIN"/>
    <property type="match status" value="1"/>
</dbReference>
<dbReference type="OrthoDB" id="7957013at2"/>
<dbReference type="EMBL" id="QKYU01000011">
    <property type="protein sequence ID" value="PZW45647.1"/>
    <property type="molecule type" value="Genomic_DNA"/>
</dbReference>
<evidence type="ECO:0000256" key="1">
    <source>
        <dbReference type="ARBA" id="ARBA00006987"/>
    </source>
</evidence>
<keyword evidence="4" id="KW-1185">Reference proteome</keyword>
<comment type="similarity">
    <text evidence="1">Belongs to the UPF0065 (bug) family.</text>
</comment>
<proteinExistence type="inferred from homology"/>
<protein>
    <submittedName>
        <fullName evidence="3">Tripartite-type tricarboxylate transporter receptor subunit TctC</fullName>
    </submittedName>
</protein>
<dbReference type="InterPro" id="IPR005064">
    <property type="entry name" value="BUG"/>
</dbReference>
<feature type="chain" id="PRO_5015846366" evidence="2">
    <location>
        <begin position="28"/>
        <end position="326"/>
    </location>
</feature>
<dbReference type="RefSeq" id="WP_111398307.1">
    <property type="nucleotide sequence ID" value="NZ_QKYU01000011.1"/>
</dbReference>